<dbReference type="RefSeq" id="WP_376800005.1">
    <property type="nucleotide sequence ID" value="NZ_DBNB01000007.1"/>
</dbReference>
<keyword evidence="4" id="KW-0521">NADP</keyword>
<dbReference type="InterPro" id="IPR044152">
    <property type="entry name" value="YqjM-like"/>
</dbReference>
<dbReference type="STRING" id="1827387.A4S15_13700"/>
<proteinExistence type="predicted"/>
<keyword evidence="3" id="KW-0288">FMN</keyword>
<evidence type="ECO:0000256" key="5">
    <source>
        <dbReference type="ARBA" id="ARBA00023002"/>
    </source>
</evidence>
<sequence>MSALFSPATLAGATLPNRIVVSPMCQYSAEEGVPNDWHMISLGRYAAGGYGLIFTEATHVSARGRITPGCAGLYNDMQEQAFARIFAAMKAINPAPIGMQIAHAGRKGSTAKPWLGGKPLSGTEAWLTEAPSAIAHEESGPLPQALDEAGLARVKGEFVSASERAIRLGVDVIELHAAHGYLLHQFCSPVANQRSDSYGGSRDKRLRFPLEVFEAVRAICPPRVALGARITGSDWVDDQGIEIADCLAFAGELKRLGADFVDVSSGGVSTRQKIPVAPGYQVHFAAAVKKATGLPTMAVGMITQAHQAEAILVDGKADMIAMARAVMHDPLWPWRAAEALGETARIPPQYLRGAKIGVDTPREAAVKAAQVQVAAKQAT</sequence>
<dbReference type="PANTHER" id="PTHR43303:SF4">
    <property type="entry name" value="NADPH DEHYDROGENASE C23G7.10C-RELATED"/>
    <property type="match status" value="1"/>
</dbReference>
<feature type="domain" description="NADH:flavin oxidoreductase/NADH oxidase N-terminal" evidence="6">
    <location>
        <begin position="4"/>
        <end position="339"/>
    </location>
</feature>
<dbReference type="PANTHER" id="PTHR43303">
    <property type="entry name" value="NADPH DEHYDROGENASE C23G7.10C-RELATED"/>
    <property type="match status" value="1"/>
</dbReference>
<dbReference type="EMBL" id="LWDL01000028">
    <property type="protein sequence ID" value="OQW50024.1"/>
    <property type="molecule type" value="Genomic_DNA"/>
</dbReference>
<dbReference type="GO" id="GO:0010181">
    <property type="term" value="F:FMN binding"/>
    <property type="evidence" value="ECO:0007669"/>
    <property type="project" value="InterPro"/>
</dbReference>
<name>A0A1W9HRX3_9HYPH</name>
<reference evidence="7 8" key="1">
    <citation type="journal article" date="2017" name="Water Res.">
        <title>Comammox in drinking water systems.</title>
        <authorList>
            <person name="Wang Y."/>
            <person name="Ma L."/>
            <person name="Mao Y."/>
            <person name="Jiang X."/>
            <person name="Xia Y."/>
            <person name="Yu K."/>
            <person name="Li B."/>
            <person name="Zhang T."/>
        </authorList>
    </citation>
    <scope>NUCLEOTIDE SEQUENCE [LARGE SCALE GENOMIC DNA]</scope>
    <source>
        <strain evidence="7">SG_bin8</strain>
    </source>
</reference>
<dbReference type="CDD" id="cd02932">
    <property type="entry name" value="OYE_YqiM_FMN"/>
    <property type="match status" value="1"/>
</dbReference>
<protein>
    <submittedName>
        <fullName evidence="7">Oxidoreductase</fullName>
    </submittedName>
</protein>
<dbReference type="InterPro" id="IPR013785">
    <property type="entry name" value="Aldolase_TIM"/>
</dbReference>
<dbReference type="GO" id="GO:0050661">
    <property type="term" value="F:NADP binding"/>
    <property type="evidence" value="ECO:0007669"/>
    <property type="project" value="InterPro"/>
</dbReference>
<evidence type="ECO:0000259" key="6">
    <source>
        <dbReference type="Pfam" id="PF00724"/>
    </source>
</evidence>
<dbReference type="Pfam" id="PF00724">
    <property type="entry name" value="Oxidored_FMN"/>
    <property type="match status" value="1"/>
</dbReference>
<organism evidence="7 8">
    <name type="scientific">Candidatus Raskinella chloraquaticus</name>
    <dbReference type="NCBI Taxonomy" id="1951219"/>
    <lineage>
        <taxon>Bacteria</taxon>
        <taxon>Pseudomonadati</taxon>
        <taxon>Pseudomonadota</taxon>
        <taxon>Alphaproteobacteria</taxon>
        <taxon>Hyphomicrobiales</taxon>
        <taxon>Phreatobacteraceae</taxon>
        <taxon>Candidatus Raskinella</taxon>
    </lineage>
</organism>
<evidence type="ECO:0000256" key="2">
    <source>
        <dbReference type="ARBA" id="ARBA00022630"/>
    </source>
</evidence>
<dbReference type="AlphaFoldDB" id="A0A1W9HRX3"/>
<dbReference type="SUPFAM" id="SSF51395">
    <property type="entry name" value="FMN-linked oxidoreductases"/>
    <property type="match status" value="1"/>
</dbReference>
<keyword evidence="5" id="KW-0560">Oxidoreductase</keyword>
<dbReference type="Gene3D" id="3.20.20.70">
    <property type="entry name" value="Aldolase class I"/>
    <property type="match status" value="1"/>
</dbReference>
<evidence type="ECO:0000256" key="1">
    <source>
        <dbReference type="ARBA" id="ARBA00001917"/>
    </source>
</evidence>
<dbReference type="GO" id="GO:0003959">
    <property type="term" value="F:NADPH dehydrogenase activity"/>
    <property type="evidence" value="ECO:0007669"/>
    <property type="project" value="InterPro"/>
</dbReference>
<gene>
    <name evidence="7" type="ORF">A4S15_13700</name>
</gene>
<evidence type="ECO:0000256" key="3">
    <source>
        <dbReference type="ARBA" id="ARBA00022643"/>
    </source>
</evidence>
<evidence type="ECO:0000313" key="8">
    <source>
        <dbReference type="Proteomes" id="UP000192872"/>
    </source>
</evidence>
<evidence type="ECO:0000313" key="7">
    <source>
        <dbReference type="EMBL" id="OQW50024.1"/>
    </source>
</evidence>
<comment type="caution">
    <text evidence="7">The sequence shown here is derived from an EMBL/GenBank/DDBJ whole genome shotgun (WGS) entry which is preliminary data.</text>
</comment>
<dbReference type="InterPro" id="IPR001155">
    <property type="entry name" value="OxRdtase_FMN_N"/>
</dbReference>
<dbReference type="Proteomes" id="UP000192872">
    <property type="component" value="Unassembled WGS sequence"/>
</dbReference>
<keyword evidence="2" id="KW-0285">Flavoprotein</keyword>
<comment type="cofactor">
    <cofactor evidence="1">
        <name>FMN</name>
        <dbReference type="ChEBI" id="CHEBI:58210"/>
    </cofactor>
</comment>
<evidence type="ECO:0000256" key="4">
    <source>
        <dbReference type="ARBA" id="ARBA00022857"/>
    </source>
</evidence>
<accession>A0A1W9HRX3</accession>